<keyword evidence="2" id="KW-1185">Reference proteome</keyword>
<dbReference type="AlphaFoldDB" id="G0J416"/>
<dbReference type="RefSeq" id="WP_014020972.1">
    <property type="nucleotide sequence ID" value="NC_015914.1"/>
</dbReference>
<protein>
    <submittedName>
        <fullName evidence="1">Uncharacterized protein</fullName>
    </submittedName>
</protein>
<sequence length="49" mass="5652">MKQNAKNTAKVDDVFKPFEGSKRNTFDRNELNSNLIRMSLADLIQLLNL</sequence>
<name>G0J416_CYCMS</name>
<dbReference type="KEGG" id="cmr:Cycma_2948"/>
<evidence type="ECO:0000313" key="1">
    <source>
        <dbReference type="EMBL" id="AEL26682.1"/>
    </source>
</evidence>
<evidence type="ECO:0000313" key="2">
    <source>
        <dbReference type="Proteomes" id="UP000001635"/>
    </source>
</evidence>
<dbReference type="EMBL" id="CP002955">
    <property type="protein sequence ID" value="AEL26682.1"/>
    <property type="molecule type" value="Genomic_DNA"/>
</dbReference>
<dbReference type="HOGENOM" id="CLU_3134763_0_0_10"/>
<dbReference type="Proteomes" id="UP000001635">
    <property type="component" value="Chromosome"/>
</dbReference>
<gene>
    <name evidence="1" type="ordered locus">Cycma_2948</name>
</gene>
<proteinExistence type="predicted"/>
<reference evidence="2" key="1">
    <citation type="submission" date="2011-07" db="EMBL/GenBank/DDBJ databases">
        <title>The complete genome of Cyclobacterium marinum DSM 745.</title>
        <authorList>
            <person name="Lucas S."/>
            <person name="Han J."/>
            <person name="Lapidus A."/>
            <person name="Bruce D."/>
            <person name="Goodwin L."/>
            <person name="Pitluck S."/>
            <person name="Peters L."/>
            <person name="Kyrpides N."/>
            <person name="Mavromatis K."/>
            <person name="Ivanova N."/>
            <person name="Ovchinnikova G."/>
            <person name="Chertkov O."/>
            <person name="Detter J.C."/>
            <person name="Tapia R."/>
            <person name="Han C."/>
            <person name="Land M."/>
            <person name="Hauser L."/>
            <person name="Markowitz V."/>
            <person name="Cheng J.-F."/>
            <person name="Hugenholtz P."/>
            <person name="Woyke T."/>
            <person name="Wu D."/>
            <person name="Tindall B."/>
            <person name="Schuetze A."/>
            <person name="Brambilla E."/>
            <person name="Klenk H.-P."/>
            <person name="Eisen J.A."/>
        </authorList>
    </citation>
    <scope>NUCLEOTIDE SEQUENCE [LARGE SCALE GENOMIC DNA]</scope>
    <source>
        <strain evidence="2">ATCC 25205 / DSM 745 / LMG 13164 / NCIMB 1802</strain>
    </source>
</reference>
<organism evidence="1 2">
    <name type="scientific">Cyclobacterium marinum (strain ATCC 25205 / DSM 745 / LMG 13164 / NCIMB 1802)</name>
    <name type="common">Flectobacillus marinus</name>
    <dbReference type="NCBI Taxonomy" id="880070"/>
    <lineage>
        <taxon>Bacteria</taxon>
        <taxon>Pseudomonadati</taxon>
        <taxon>Bacteroidota</taxon>
        <taxon>Cytophagia</taxon>
        <taxon>Cytophagales</taxon>
        <taxon>Cyclobacteriaceae</taxon>
        <taxon>Cyclobacterium</taxon>
    </lineage>
</organism>
<accession>G0J416</accession>